<evidence type="ECO:0000313" key="3">
    <source>
        <dbReference type="Proteomes" id="UP001212498"/>
    </source>
</evidence>
<proteinExistence type="predicted"/>
<sequence length="100" mass="10932">MTGTWQRTATLEPGRLAFTGDVGTTEPHAHAALQLALNEGHRFHHLKEAGVGDVNLGLFTLVWEHLLGTFSYDPARRFTSGACHTEPSPPEPVDQERTAT</sequence>
<dbReference type="EMBL" id="JAPNUD010000035">
    <property type="protein sequence ID" value="MDA0642132.1"/>
    <property type="molecule type" value="Genomic_DNA"/>
</dbReference>
<comment type="caution">
    <text evidence="2">The sequence shown here is derived from an EMBL/GenBank/DDBJ whole genome shotgun (WGS) entry which is preliminary data.</text>
</comment>
<accession>A0ABT4SXZ5</accession>
<dbReference type="RefSeq" id="WP_271276751.1">
    <property type="nucleotide sequence ID" value="NZ_BAABFD010000029.1"/>
</dbReference>
<organism evidence="2 3">
    <name type="scientific">Nonomuraea ferruginea</name>
    <dbReference type="NCBI Taxonomy" id="46174"/>
    <lineage>
        <taxon>Bacteria</taxon>
        <taxon>Bacillati</taxon>
        <taxon>Actinomycetota</taxon>
        <taxon>Actinomycetes</taxon>
        <taxon>Streptosporangiales</taxon>
        <taxon>Streptosporangiaceae</taxon>
        <taxon>Nonomuraea</taxon>
    </lineage>
</organism>
<dbReference type="Proteomes" id="UP001212498">
    <property type="component" value="Unassembled WGS sequence"/>
</dbReference>
<reference evidence="2 3" key="1">
    <citation type="submission" date="2022-11" db="EMBL/GenBank/DDBJ databases">
        <title>Nonomuraea corallina sp. nov., a new species of the genus Nonomuraea isolated from sea side sediment in Thai sea.</title>
        <authorList>
            <person name="Ngamcharungchit C."/>
            <person name="Matsumoto A."/>
            <person name="Suriyachadkun C."/>
            <person name="Panbangred W."/>
            <person name="Inahashi Y."/>
            <person name="Intra B."/>
        </authorList>
    </citation>
    <scope>NUCLEOTIDE SEQUENCE [LARGE SCALE GENOMIC DNA]</scope>
    <source>
        <strain evidence="2 3">DSM 43553</strain>
    </source>
</reference>
<evidence type="ECO:0000313" key="2">
    <source>
        <dbReference type="EMBL" id="MDA0642132.1"/>
    </source>
</evidence>
<name>A0ABT4SXZ5_9ACTN</name>
<protein>
    <submittedName>
        <fullName evidence="2">Uncharacterized protein</fullName>
    </submittedName>
</protein>
<evidence type="ECO:0000256" key="1">
    <source>
        <dbReference type="SAM" id="MobiDB-lite"/>
    </source>
</evidence>
<keyword evidence="3" id="KW-1185">Reference proteome</keyword>
<gene>
    <name evidence="2" type="ORF">OUY24_15980</name>
</gene>
<feature type="region of interest" description="Disordered" evidence="1">
    <location>
        <begin position="81"/>
        <end position="100"/>
    </location>
</feature>